<evidence type="ECO:0000313" key="2">
    <source>
        <dbReference type="Proteomes" id="UP000501812"/>
    </source>
</evidence>
<evidence type="ECO:0000313" key="1">
    <source>
        <dbReference type="EMBL" id="QJE97864.1"/>
    </source>
</evidence>
<dbReference type="RefSeq" id="WP_169456290.1">
    <property type="nucleotide sequence ID" value="NZ_CP051774.1"/>
</dbReference>
<gene>
    <name evidence="1" type="ORF">HHL09_19430</name>
</gene>
<protein>
    <submittedName>
        <fullName evidence="1">Uncharacterized protein</fullName>
    </submittedName>
</protein>
<organism evidence="1 2">
    <name type="scientific">Luteolibacter luteus</name>
    <dbReference type="NCBI Taxonomy" id="2728835"/>
    <lineage>
        <taxon>Bacteria</taxon>
        <taxon>Pseudomonadati</taxon>
        <taxon>Verrucomicrobiota</taxon>
        <taxon>Verrucomicrobiia</taxon>
        <taxon>Verrucomicrobiales</taxon>
        <taxon>Verrucomicrobiaceae</taxon>
        <taxon>Luteolibacter</taxon>
    </lineage>
</organism>
<dbReference type="EMBL" id="CP051774">
    <property type="protein sequence ID" value="QJE97864.1"/>
    <property type="molecule type" value="Genomic_DNA"/>
</dbReference>
<dbReference type="Proteomes" id="UP000501812">
    <property type="component" value="Chromosome"/>
</dbReference>
<sequence length="192" mass="21439">MNPAQFQNVALDILRNYWRIKAACALYTRSPEVVDVTLEYTNVPAVGMVTSLLASEPGSDAMSALEDFVHRRLPRDLLLALIAEFESRLVVRLTALSELSSGTFGQLQRRIESRLIISSSLVEDLDEIRCRRNDMIHNNDRAQSNYVTAASMVAPRAYPYVKAAVIGDNVNPDPAYLTYATDVLIRYSDEIG</sequence>
<reference evidence="1 2" key="1">
    <citation type="submission" date="2020-04" db="EMBL/GenBank/DDBJ databases">
        <title>Luteolibacter sp. G-1-1-1 isolated from soil.</title>
        <authorList>
            <person name="Dahal R.H."/>
        </authorList>
    </citation>
    <scope>NUCLEOTIDE SEQUENCE [LARGE SCALE GENOMIC DNA]</scope>
    <source>
        <strain evidence="1 2">G-1-1-1</strain>
    </source>
</reference>
<proteinExistence type="predicted"/>
<name>A0A858RN01_9BACT</name>
<keyword evidence="2" id="KW-1185">Reference proteome</keyword>
<dbReference type="KEGG" id="luo:HHL09_19430"/>
<accession>A0A858RN01</accession>
<dbReference type="AlphaFoldDB" id="A0A858RN01"/>